<dbReference type="STRING" id="3708.A0A078IT61"/>
<dbReference type="Proteomes" id="UP000028999">
    <property type="component" value="Unassembled WGS sequence"/>
</dbReference>
<feature type="transmembrane region" description="Helical" evidence="3">
    <location>
        <begin position="25"/>
        <end position="43"/>
    </location>
</feature>
<dbReference type="PANTHER" id="PTHR34462">
    <property type="entry name" value="OS05G0587400 PROTEIN"/>
    <property type="match status" value="1"/>
</dbReference>
<dbReference type="KEGG" id="bna:106446087"/>
<evidence type="ECO:0000256" key="3">
    <source>
        <dbReference type="SAM" id="Phobius"/>
    </source>
</evidence>
<keyword evidence="3" id="KW-0472">Membrane</keyword>
<evidence type="ECO:0000313" key="4">
    <source>
        <dbReference type="EMBL" id="CDY52991.1"/>
    </source>
</evidence>
<dbReference type="PANTHER" id="PTHR34462:SF1">
    <property type="entry name" value="OS05G0587400 PROTEIN"/>
    <property type="match status" value="1"/>
</dbReference>
<evidence type="ECO:0000256" key="2">
    <source>
        <dbReference type="SAM" id="MobiDB-lite"/>
    </source>
</evidence>
<feature type="region of interest" description="Disordered" evidence="2">
    <location>
        <begin position="48"/>
        <end position="69"/>
    </location>
</feature>
<dbReference type="AlphaFoldDB" id="A0A078IT61"/>
<protein>
    <submittedName>
        <fullName evidence="4">BnaAnng11850D protein</fullName>
    </submittedName>
</protein>
<name>A0A078IT61_BRANA</name>
<proteinExistence type="predicted"/>
<dbReference type="Gramene" id="CDY52991">
    <property type="protein sequence ID" value="CDY52991"/>
    <property type="gene ID" value="GSBRNA2T00008283001"/>
</dbReference>
<keyword evidence="5" id="KW-1185">Reference proteome</keyword>
<feature type="coiled-coil region" evidence="1">
    <location>
        <begin position="166"/>
        <end position="228"/>
    </location>
</feature>
<keyword evidence="3" id="KW-0812">Transmembrane</keyword>
<sequence length="319" mass="35743">MSTRRNGISRHQRVENSRGEGGPNWILIAGGALLSTLSIRFGYKLKQSVDSKPHPDATGGLKPNGTSDRGRCCLHSGSSSCERNKDCCFHTTPGTENVERDHAINEQMVAPSDSLPLVTVPAPSYIKENGVGWAEHMKSYNHQSTCSDSPCVSESGSDIFSKREVIQKLRQQLKRRDDMILEMQEQIIELQNSLNAQMSHSSHLQAQLDATNRDLYESEREVQRLRKAIADHCVGQAGSNGWNGEANGFMDSESNYESPQKGSKDGERVEMLRKEVGELKEVIDGKEYLLRSYKEQKIELSEKVRELQQRLDSQVPNIL</sequence>
<feature type="region of interest" description="Disordered" evidence="2">
    <location>
        <begin position="245"/>
        <end position="267"/>
    </location>
</feature>
<feature type="compositionally biased region" description="Polar residues" evidence="2">
    <location>
        <begin position="252"/>
        <end position="261"/>
    </location>
</feature>
<dbReference type="SMR" id="A0A078IT61"/>
<evidence type="ECO:0000256" key="1">
    <source>
        <dbReference type="SAM" id="Coils"/>
    </source>
</evidence>
<accession>A0A078IT61</accession>
<evidence type="ECO:0000313" key="5">
    <source>
        <dbReference type="Proteomes" id="UP000028999"/>
    </source>
</evidence>
<gene>
    <name evidence="4" type="primary">BnaAnng11850D</name>
    <name evidence="4" type="ORF">GSBRNA2T00008283001</name>
</gene>
<dbReference type="PaxDb" id="3708-A0A078IT61"/>
<reference evidence="4 5" key="1">
    <citation type="journal article" date="2014" name="Science">
        <title>Plant genetics. Early allopolyploid evolution in the post-Neolithic Brassica napus oilseed genome.</title>
        <authorList>
            <person name="Chalhoub B."/>
            <person name="Denoeud F."/>
            <person name="Liu S."/>
            <person name="Parkin I.A."/>
            <person name="Tang H."/>
            <person name="Wang X."/>
            <person name="Chiquet J."/>
            <person name="Belcram H."/>
            <person name="Tong C."/>
            <person name="Samans B."/>
            <person name="Correa M."/>
            <person name="Da Silva C."/>
            <person name="Just J."/>
            <person name="Falentin C."/>
            <person name="Koh C.S."/>
            <person name="Le Clainche I."/>
            <person name="Bernard M."/>
            <person name="Bento P."/>
            <person name="Noel B."/>
            <person name="Labadie K."/>
            <person name="Alberti A."/>
            <person name="Charles M."/>
            <person name="Arnaud D."/>
            <person name="Guo H."/>
            <person name="Daviaud C."/>
            <person name="Alamery S."/>
            <person name="Jabbari K."/>
            <person name="Zhao M."/>
            <person name="Edger P.P."/>
            <person name="Chelaifa H."/>
            <person name="Tack D."/>
            <person name="Lassalle G."/>
            <person name="Mestiri I."/>
            <person name="Schnel N."/>
            <person name="Le Paslier M.C."/>
            <person name="Fan G."/>
            <person name="Renault V."/>
            <person name="Bayer P.E."/>
            <person name="Golicz A.A."/>
            <person name="Manoli S."/>
            <person name="Lee T.H."/>
            <person name="Thi V.H."/>
            <person name="Chalabi S."/>
            <person name="Hu Q."/>
            <person name="Fan C."/>
            <person name="Tollenaere R."/>
            <person name="Lu Y."/>
            <person name="Battail C."/>
            <person name="Shen J."/>
            <person name="Sidebottom C.H."/>
            <person name="Wang X."/>
            <person name="Canaguier A."/>
            <person name="Chauveau A."/>
            <person name="Berard A."/>
            <person name="Deniot G."/>
            <person name="Guan M."/>
            <person name="Liu Z."/>
            <person name="Sun F."/>
            <person name="Lim Y.P."/>
            <person name="Lyons E."/>
            <person name="Town C.D."/>
            <person name="Bancroft I."/>
            <person name="Wang X."/>
            <person name="Meng J."/>
            <person name="Ma J."/>
            <person name="Pires J.C."/>
            <person name="King G.J."/>
            <person name="Brunel D."/>
            <person name="Delourme R."/>
            <person name="Renard M."/>
            <person name="Aury J.M."/>
            <person name="Adams K.L."/>
            <person name="Batley J."/>
            <person name="Snowdon R.J."/>
            <person name="Tost J."/>
            <person name="Edwards D."/>
            <person name="Zhou Y."/>
            <person name="Hua W."/>
            <person name="Sharpe A.G."/>
            <person name="Paterson A.H."/>
            <person name="Guan C."/>
            <person name="Wincker P."/>
        </authorList>
    </citation>
    <scope>NUCLEOTIDE SEQUENCE [LARGE SCALE GENOMIC DNA]</scope>
    <source>
        <strain evidence="5">cv. Darmor-bzh</strain>
    </source>
</reference>
<keyword evidence="1" id="KW-0175">Coiled coil</keyword>
<dbReference type="OrthoDB" id="1883104at2759"/>
<keyword evidence="3" id="KW-1133">Transmembrane helix</keyword>
<organism evidence="4 5">
    <name type="scientific">Brassica napus</name>
    <name type="common">Rape</name>
    <dbReference type="NCBI Taxonomy" id="3708"/>
    <lineage>
        <taxon>Eukaryota</taxon>
        <taxon>Viridiplantae</taxon>
        <taxon>Streptophyta</taxon>
        <taxon>Embryophyta</taxon>
        <taxon>Tracheophyta</taxon>
        <taxon>Spermatophyta</taxon>
        <taxon>Magnoliopsida</taxon>
        <taxon>eudicotyledons</taxon>
        <taxon>Gunneridae</taxon>
        <taxon>Pentapetalae</taxon>
        <taxon>rosids</taxon>
        <taxon>malvids</taxon>
        <taxon>Brassicales</taxon>
        <taxon>Brassicaceae</taxon>
        <taxon>Brassiceae</taxon>
        <taxon>Brassica</taxon>
    </lineage>
</organism>
<feature type="region of interest" description="Disordered" evidence="2">
    <location>
        <begin position="1"/>
        <end position="22"/>
    </location>
</feature>
<dbReference type="OMA" id="HAVDSWR"/>
<dbReference type="EMBL" id="LK033150">
    <property type="protein sequence ID" value="CDY52991.1"/>
    <property type="molecule type" value="Genomic_DNA"/>
</dbReference>